<protein>
    <submittedName>
        <fullName evidence="2">Uncharacterized protein</fullName>
    </submittedName>
</protein>
<feature type="transmembrane region" description="Helical" evidence="1">
    <location>
        <begin position="290"/>
        <end position="315"/>
    </location>
</feature>
<keyword evidence="1" id="KW-1133">Transmembrane helix</keyword>
<feature type="transmembrane region" description="Helical" evidence="1">
    <location>
        <begin position="137"/>
        <end position="159"/>
    </location>
</feature>
<keyword evidence="1" id="KW-0472">Membrane</keyword>
<gene>
    <name evidence="2" type="ORF">CA54_21210</name>
</gene>
<reference evidence="2 3" key="1">
    <citation type="submission" date="2019-02" db="EMBL/GenBank/DDBJ databases">
        <title>Deep-cultivation of Planctomycetes and their phenomic and genomic characterization uncovers novel biology.</title>
        <authorList>
            <person name="Wiegand S."/>
            <person name="Jogler M."/>
            <person name="Boedeker C."/>
            <person name="Pinto D."/>
            <person name="Vollmers J."/>
            <person name="Rivas-Marin E."/>
            <person name="Kohn T."/>
            <person name="Peeters S.H."/>
            <person name="Heuer A."/>
            <person name="Rast P."/>
            <person name="Oberbeckmann S."/>
            <person name="Bunk B."/>
            <person name="Jeske O."/>
            <person name="Meyerdierks A."/>
            <person name="Storesund J.E."/>
            <person name="Kallscheuer N."/>
            <person name="Luecker S."/>
            <person name="Lage O.M."/>
            <person name="Pohl T."/>
            <person name="Merkel B.J."/>
            <person name="Hornburger P."/>
            <person name="Mueller R.-W."/>
            <person name="Bruemmer F."/>
            <person name="Labrenz M."/>
            <person name="Spormann A.M."/>
            <person name="Op Den Camp H."/>
            <person name="Overmann J."/>
            <person name="Amann R."/>
            <person name="Jetten M.S.M."/>
            <person name="Mascher T."/>
            <person name="Medema M.H."/>
            <person name="Devos D.P."/>
            <person name="Kaster A.-K."/>
            <person name="Ovreas L."/>
            <person name="Rohde M."/>
            <person name="Galperin M.Y."/>
            <person name="Jogler C."/>
        </authorList>
    </citation>
    <scope>NUCLEOTIDE SEQUENCE [LARGE SCALE GENOMIC DNA]</scope>
    <source>
        <strain evidence="2 3">CA54</strain>
    </source>
</reference>
<feature type="transmembrane region" description="Helical" evidence="1">
    <location>
        <begin position="461"/>
        <end position="482"/>
    </location>
</feature>
<feature type="transmembrane region" description="Helical" evidence="1">
    <location>
        <begin position="385"/>
        <end position="408"/>
    </location>
</feature>
<evidence type="ECO:0000256" key="1">
    <source>
        <dbReference type="SAM" id="Phobius"/>
    </source>
</evidence>
<accession>A0A5C6BMJ6</accession>
<name>A0A5C6BMJ6_9PLAN</name>
<feature type="transmembrane region" description="Helical" evidence="1">
    <location>
        <begin position="166"/>
        <end position="188"/>
    </location>
</feature>
<dbReference type="OrthoDB" id="282074at2"/>
<proteinExistence type="predicted"/>
<sequence length="550" mass="59620">MVSSPTGAFAWQFWRHYPLVTTGGSIYLIALSIAHLVIAGETWHPAIAAITLGPLLLVLLYLLLVFSYSDRADVFVKESAFPTYLFTLPVSSRALAGWPMVLGGLTLAAFWLTTSGLVLPQTLSAIGIAPAMRVTDWIAWSVLIALMLAAMLAWLQAVLWTTFPLVLMRVLAAIAVLAGIPTGVALAAQGSVPLWMTAVVLGGSLPLAYMVAVISVGRSRRGDVLHWRTATLRTGISTVKKPHQYRQFSSPYAAQRWLEWRRSGRLVVYVTLGSVFVLSLMSVLDIGRGSFLLLILLVPPYIACIAGMSLGSVALRREQVEMSPFLAARPLSSAGFVGAKMQAALVSCSASCGIAVLGIVVTILIRGPQTRGLTNWQELTDAFSPLQIVALAGFAVTGYLGLTWLLSVQALFVKLCGRRWLEGVMGILVGGGFLGGIYAALHYSSVNWPPEIPTFWSNAGWIVVSLVTIKLTAALFVVRGILKSRLLSAAVLQRWVWVWLAIWAVVVAFLYWILPVKIVTGVEIMLATTLLLPINRLLLAVPALSWNRHR</sequence>
<dbReference type="Proteomes" id="UP000320735">
    <property type="component" value="Unassembled WGS sequence"/>
</dbReference>
<evidence type="ECO:0000313" key="2">
    <source>
        <dbReference type="EMBL" id="TWU13288.1"/>
    </source>
</evidence>
<dbReference type="EMBL" id="SJPP01000001">
    <property type="protein sequence ID" value="TWU13288.1"/>
    <property type="molecule type" value="Genomic_DNA"/>
</dbReference>
<feature type="transmembrane region" description="Helical" evidence="1">
    <location>
        <begin position="420"/>
        <end position="441"/>
    </location>
</feature>
<comment type="caution">
    <text evidence="2">The sequence shown here is derived from an EMBL/GenBank/DDBJ whole genome shotgun (WGS) entry which is preliminary data.</text>
</comment>
<dbReference type="AlphaFoldDB" id="A0A5C6BMJ6"/>
<feature type="transmembrane region" description="Helical" evidence="1">
    <location>
        <begin position="494"/>
        <end position="514"/>
    </location>
</feature>
<feature type="transmembrane region" description="Helical" evidence="1">
    <location>
        <begin position="20"/>
        <end position="39"/>
    </location>
</feature>
<evidence type="ECO:0000313" key="3">
    <source>
        <dbReference type="Proteomes" id="UP000320735"/>
    </source>
</evidence>
<keyword evidence="1" id="KW-0812">Transmembrane</keyword>
<feature type="transmembrane region" description="Helical" evidence="1">
    <location>
        <begin position="526"/>
        <end position="546"/>
    </location>
</feature>
<dbReference type="RefSeq" id="WP_146370635.1">
    <property type="nucleotide sequence ID" value="NZ_SJPP01000001.1"/>
</dbReference>
<organism evidence="2 3">
    <name type="scientific">Symmachiella macrocystis</name>
    <dbReference type="NCBI Taxonomy" id="2527985"/>
    <lineage>
        <taxon>Bacteria</taxon>
        <taxon>Pseudomonadati</taxon>
        <taxon>Planctomycetota</taxon>
        <taxon>Planctomycetia</taxon>
        <taxon>Planctomycetales</taxon>
        <taxon>Planctomycetaceae</taxon>
        <taxon>Symmachiella</taxon>
    </lineage>
</organism>
<feature type="transmembrane region" description="Helical" evidence="1">
    <location>
        <begin position="194"/>
        <end position="216"/>
    </location>
</feature>
<feature type="transmembrane region" description="Helical" evidence="1">
    <location>
        <begin position="266"/>
        <end position="284"/>
    </location>
</feature>
<feature type="transmembrane region" description="Helical" evidence="1">
    <location>
        <begin position="343"/>
        <end position="365"/>
    </location>
</feature>
<feature type="transmembrane region" description="Helical" evidence="1">
    <location>
        <begin position="46"/>
        <end position="69"/>
    </location>
</feature>
<keyword evidence="3" id="KW-1185">Reference proteome</keyword>